<dbReference type="Proteomes" id="UP000820818">
    <property type="component" value="Linkage Group LG3"/>
</dbReference>
<name>A0AAD5PUZ8_9CRUS</name>
<feature type="region of interest" description="Disordered" evidence="1">
    <location>
        <begin position="204"/>
        <end position="229"/>
    </location>
</feature>
<reference evidence="2 3" key="1">
    <citation type="submission" date="2022-05" db="EMBL/GenBank/DDBJ databases">
        <title>A multi-omics perspective on studying reproductive biology in Daphnia sinensis.</title>
        <authorList>
            <person name="Jia J."/>
        </authorList>
    </citation>
    <scope>NUCLEOTIDE SEQUENCE [LARGE SCALE GENOMIC DNA]</scope>
    <source>
        <strain evidence="2 3">WSL</strain>
    </source>
</reference>
<feature type="region of interest" description="Disordered" evidence="1">
    <location>
        <begin position="111"/>
        <end position="171"/>
    </location>
</feature>
<feature type="compositionally biased region" description="Basic and acidic residues" evidence="1">
    <location>
        <begin position="260"/>
        <end position="284"/>
    </location>
</feature>
<evidence type="ECO:0000256" key="1">
    <source>
        <dbReference type="SAM" id="MobiDB-lite"/>
    </source>
</evidence>
<feature type="compositionally biased region" description="Basic and acidic residues" evidence="1">
    <location>
        <begin position="204"/>
        <end position="213"/>
    </location>
</feature>
<evidence type="ECO:0000313" key="3">
    <source>
        <dbReference type="Proteomes" id="UP000820818"/>
    </source>
</evidence>
<sequence length="365" mass="40425">MNATIRKLPGTKREFPSVKSVIDNRKPASFKPRSSAKPSKDTVQINPGGKIVRIRGLISIKPAQAVKEIAYPATIRPPWNPCTKIEPTPDLFIKPLPGTKKAQGQLRGEPFKARAIPPSHAKPFRPVLSSEIRKSSKQSKPADKSQYPDGLCIRDDEPVGGESDEIEKPFEVPHVECDGIVEEMTAGSADPGSIRREGETVLEEHIGETEKGVVKQPDMASSNLNSNSSEFTATPILFRSAFNGRPPVANRQENVSTTEKPSDKIHQIDIVKETEEKIPEKTNASEENDEENGNESRYKKNATQENDSDESDSDESGSDENDALIDGVGKVDERPSKSSRWRPTRFGSSFRLQPVRRPIDYRHPN</sequence>
<dbReference type="AlphaFoldDB" id="A0AAD5PUZ8"/>
<comment type="caution">
    <text evidence="2">The sequence shown here is derived from an EMBL/GenBank/DDBJ whole genome shotgun (WGS) entry which is preliminary data.</text>
</comment>
<feature type="region of interest" description="Disordered" evidence="1">
    <location>
        <begin position="1"/>
        <end position="43"/>
    </location>
</feature>
<evidence type="ECO:0000313" key="2">
    <source>
        <dbReference type="EMBL" id="KAI9560851.1"/>
    </source>
</evidence>
<feature type="compositionally biased region" description="Polar residues" evidence="1">
    <location>
        <begin position="219"/>
        <end position="229"/>
    </location>
</feature>
<feature type="compositionally biased region" description="Basic and acidic residues" evidence="1">
    <location>
        <begin position="11"/>
        <end position="26"/>
    </location>
</feature>
<organism evidence="2 3">
    <name type="scientific">Daphnia sinensis</name>
    <dbReference type="NCBI Taxonomy" id="1820382"/>
    <lineage>
        <taxon>Eukaryota</taxon>
        <taxon>Metazoa</taxon>
        <taxon>Ecdysozoa</taxon>
        <taxon>Arthropoda</taxon>
        <taxon>Crustacea</taxon>
        <taxon>Branchiopoda</taxon>
        <taxon>Diplostraca</taxon>
        <taxon>Cladocera</taxon>
        <taxon>Anomopoda</taxon>
        <taxon>Daphniidae</taxon>
        <taxon>Daphnia</taxon>
        <taxon>Daphnia similis group</taxon>
    </lineage>
</organism>
<proteinExistence type="predicted"/>
<keyword evidence="3" id="KW-1185">Reference proteome</keyword>
<accession>A0AAD5PUZ8</accession>
<protein>
    <submittedName>
        <fullName evidence="2">Uncharacterized protein</fullName>
    </submittedName>
</protein>
<feature type="compositionally biased region" description="Acidic residues" evidence="1">
    <location>
        <begin position="306"/>
        <end position="323"/>
    </location>
</feature>
<gene>
    <name evidence="2" type="ORF">GHT06_011804</name>
</gene>
<feature type="region of interest" description="Disordered" evidence="1">
    <location>
        <begin position="241"/>
        <end position="365"/>
    </location>
</feature>
<dbReference type="EMBL" id="WJBH02000003">
    <property type="protein sequence ID" value="KAI9560851.1"/>
    <property type="molecule type" value="Genomic_DNA"/>
</dbReference>